<accession>A0A1Z5IP37</accession>
<evidence type="ECO:0000313" key="3">
    <source>
        <dbReference type="Proteomes" id="UP000198430"/>
    </source>
</evidence>
<dbReference type="RefSeq" id="WP_089088479.1">
    <property type="nucleotide sequence ID" value="NZ_BCMH01000006.1"/>
</dbReference>
<dbReference type="Pfam" id="PF03009">
    <property type="entry name" value="GDPD"/>
    <property type="match status" value="1"/>
</dbReference>
<organism evidence="2 3">
    <name type="scientific">Secundilactobacillus pentosiphilus</name>
    <dbReference type="NCBI Taxonomy" id="1714682"/>
    <lineage>
        <taxon>Bacteria</taxon>
        <taxon>Bacillati</taxon>
        <taxon>Bacillota</taxon>
        <taxon>Bacilli</taxon>
        <taxon>Lactobacillales</taxon>
        <taxon>Lactobacillaceae</taxon>
        <taxon>Secundilactobacillus</taxon>
    </lineage>
</organism>
<dbReference type="PANTHER" id="PTHR46211">
    <property type="entry name" value="GLYCEROPHOSPHORYL DIESTER PHOSPHODIESTERASE"/>
    <property type="match status" value="1"/>
</dbReference>
<evidence type="ECO:0000259" key="1">
    <source>
        <dbReference type="PROSITE" id="PS51704"/>
    </source>
</evidence>
<dbReference type="GO" id="GO:0008081">
    <property type="term" value="F:phosphoric diester hydrolase activity"/>
    <property type="evidence" value="ECO:0007669"/>
    <property type="project" value="InterPro"/>
</dbReference>
<dbReference type="InterPro" id="IPR017946">
    <property type="entry name" value="PLC-like_Pdiesterase_TIM-brl"/>
</dbReference>
<dbReference type="Proteomes" id="UP000198430">
    <property type="component" value="Unassembled WGS sequence"/>
</dbReference>
<name>A0A1Z5IP37_9LACO</name>
<gene>
    <name evidence="2" type="primary">ugpQ_2</name>
    <name evidence="2" type="ORF">IWT140_01114</name>
</gene>
<reference evidence="2 3" key="1">
    <citation type="submission" date="2015-11" db="EMBL/GenBank/DDBJ databases">
        <title>Draft genome sequences of new species of the genus Lactobacillus isolated from orchardgrass silage.</title>
        <authorList>
            <person name="Tohno M."/>
            <person name="Tanizawa Y."/>
            <person name="Arita M."/>
        </authorList>
    </citation>
    <scope>NUCLEOTIDE SEQUENCE [LARGE SCALE GENOMIC DNA]</scope>
    <source>
        <strain evidence="2 3">IWT140</strain>
    </source>
</reference>
<dbReference type="SUPFAM" id="SSF51695">
    <property type="entry name" value="PLC-like phosphodiesterases"/>
    <property type="match status" value="1"/>
</dbReference>
<protein>
    <submittedName>
        <fullName evidence="2">Glycerophosphoryl diester phosphodiesterase</fullName>
    </submittedName>
</protein>
<proteinExistence type="predicted"/>
<evidence type="ECO:0000313" key="2">
    <source>
        <dbReference type="EMBL" id="GAX03510.1"/>
    </source>
</evidence>
<dbReference type="PANTHER" id="PTHR46211:SF1">
    <property type="entry name" value="GLYCEROPHOSPHODIESTER PHOSPHODIESTERASE, CYTOPLASMIC"/>
    <property type="match status" value="1"/>
</dbReference>
<dbReference type="PROSITE" id="PS51704">
    <property type="entry name" value="GP_PDE"/>
    <property type="match status" value="1"/>
</dbReference>
<keyword evidence="3" id="KW-1185">Reference proteome</keyword>
<dbReference type="InterPro" id="IPR030395">
    <property type="entry name" value="GP_PDE_dom"/>
</dbReference>
<sequence length="234" mass="27230">MSTLIFGHRGIPAKFPENSIQGFRYAIEHHVEGLEFDVHLTRDRLPVIMHDETIDRTTDGGGRICDYDYEQLKAFKLSNGEPIPTLYDLIKLAQNIDVVLNLEFKTNQIHYRGIEEIVLRQVSQAYLLHPVIYSSFNLASLKICQRLDDSQNYCYLTGQMIPNPLRFMKEEHLNGLHLHHAQNSESLIERIWTVNNEDQMIKLFSQDVDGIFTDDFEKAMRMRQQLCHNQLLVG</sequence>
<feature type="domain" description="GP-PDE" evidence="1">
    <location>
        <begin position="3"/>
        <end position="223"/>
    </location>
</feature>
<dbReference type="EMBL" id="BCMH01000006">
    <property type="protein sequence ID" value="GAX03510.1"/>
    <property type="molecule type" value="Genomic_DNA"/>
</dbReference>
<dbReference type="Gene3D" id="3.20.20.190">
    <property type="entry name" value="Phosphatidylinositol (PI) phosphodiesterase"/>
    <property type="match status" value="1"/>
</dbReference>
<comment type="caution">
    <text evidence="2">The sequence shown here is derived from an EMBL/GenBank/DDBJ whole genome shotgun (WGS) entry which is preliminary data.</text>
</comment>
<dbReference type="GO" id="GO:0006629">
    <property type="term" value="P:lipid metabolic process"/>
    <property type="evidence" value="ECO:0007669"/>
    <property type="project" value="InterPro"/>
</dbReference>
<dbReference type="AlphaFoldDB" id="A0A1Z5IP37"/>